<evidence type="ECO:0000256" key="1">
    <source>
        <dbReference type="SAM" id="MobiDB-lite"/>
    </source>
</evidence>
<dbReference type="EMBL" id="VCLA01000004">
    <property type="protein sequence ID" value="MQS98755.1"/>
    <property type="molecule type" value="Genomic_DNA"/>
</dbReference>
<gene>
    <name evidence="2" type="ORF">FF041_00615</name>
</gene>
<reference evidence="2 3" key="1">
    <citation type="submission" date="2019-05" db="EMBL/GenBank/DDBJ databases">
        <title>Comparative genomics and metabolomics analyses of clavulanic acid producing Streptomyces species provides insight into specialized metabolism and evolution of beta-lactam biosynthetic gene clusters.</title>
        <authorList>
            <person name="Moore M.A."/>
            <person name="Cruz-Morales P."/>
            <person name="Barona Gomez F."/>
            <person name="Kapil T."/>
        </authorList>
    </citation>
    <scope>NUCLEOTIDE SEQUENCE [LARGE SCALE GENOMIC DNA]</scope>
    <source>
        <strain evidence="2 3">NRRL 5741</strain>
    </source>
</reference>
<organism evidence="2 3">
    <name type="scientific">Streptomyces jumonjinensis</name>
    <dbReference type="NCBI Taxonomy" id="1945"/>
    <lineage>
        <taxon>Bacteria</taxon>
        <taxon>Bacillati</taxon>
        <taxon>Actinomycetota</taxon>
        <taxon>Actinomycetes</taxon>
        <taxon>Kitasatosporales</taxon>
        <taxon>Streptomycetaceae</taxon>
        <taxon>Streptomyces</taxon>
    </lineage>
</organism>
<feature type="compositionally biased region" description="Low complexity" evidence="1">
    <location>
        <begin position="344"/>
        <end position="355"/>
    </location>
</feature>
<dbReference type="OrthoDB" id="5084266at2"/>
<dbReference type="Gene3D" id="3.40.50.720">
    <property type="entry name" value="NAD(P)-binding Rossmann-like Domain"/>
    <property type="match status" value="1"/>
</dbReference>
<feature type="region of interest" description="Disordered" evidence="1">
    <location>
        <begin position="542"/>
        <end position="585"/>
    </location>
</feature>
<proteinExistence type="predicted"/>
<dbReference type="SUPFAM" id="SSF51735">
    <property type="entry name" value="NAD(P)-binding Rossmann-fold domains"/>
    <property type="match status" value="1"/>
</dbReference>
<dbReference type="RefSeq" id="WP_153520522.1">
    <property type="nucleotide sequence ID" value="NZ_JBEPDZ010000016.1"/>
</dbReference>
<keyword evidence="3" id="KW-1185">Reference proteome</keyword>
<accession>A0A646KCP5</accession>
<dbReference type="InterPro" id="IPR036291">
    <property type="entry name" value="NAD(P)-bd_dom_sf"/>
</dbReference>
<dbReference type="Gene3D" id="3.90.25.10">
    <property type="entry name" value="UDP-galactose 4-epimerase, domain 1"/>
    <property type="match status" value="1"/>
</dbReference>
<comment type="caution">
    <text evidence="2">The sequence shown here is derived from an EMBL/GenBank/DDBJ whole genome shotgun (WGS) entry which is preliminary data.</text>
</comment>
<dbReference type="AlphaFoldDB" id="A0A646KCP5"/>
<evidence type="ECO:0000313" key="2">
    <source>
        <dbReference type="EMBL" id="MQS98755.1"/>
    </source>
</evidence>
<name>A0A646KCP5_STRJU</name>
<dbReference type="Proteomes" id="UP000419138">
    <property type="component" value="Unassembled WGS sequence"/>
</dbReference>
<sequence length="618" mass="65193">MTRYRISGAVMTHPKRLPAAEEMVRSAPPGALRVVMDPDPGGKPSVLRTALAAWASTEEGATHQLVVQDDMILSDTFFERARAAVEEMPDAALALFALWDSRNGAAVRFGAMAGARWVGAVNEYFPCVAIILPRAVAEGFVEYGRARLDAWPDDILMYRYLRANRIPGYVSVPNLAEHEDHGSISGNAFRGPRRSVCFLPDDQPGGEGARLEGLRVVPFFKHGVAQCTVRLDGPGPERWLHLECEDYLEGSGVRVERLKPANFETSEVADPEAARSTWLTAFTMGFVHQRDGRGTGLSRTPASAEALATIGPGGVSHTRSEERIAEIREGLARIAQAGVEAGLEAGARSRSAGRPARGGTGRGGTGRGIGVLGGATPLGEHLVRGLADRGHRVTTPAATDSPAGLDALVDLRPLRDGGLLRDAHIVVRLLDRATGAATATRTLHTGDLYGPGCSRDTVIGRMVWSALRSHPVAVTDPPGDALRPLHTKDLIAAVSQVLRTPGAEPVLTLPGEELIGVRELAEAVCSAVRPVPIETVRRVAAASDSVSGPDSAPAPDSASDSASGPAPDSTSDSASVSGPSAAGAWARPAGWKPAMDLHHGLHTFAQWLAYEGIQYAAD</sequence>
<protein>
    <submittedName>
        <fullName evidence="2">Uncharacterized protein</fullName>
    </submittedName>
</protein>
<feature type="compositionally biased region" description="Gly residues" evidence="1">
    <location>
        <begin position="356"/>
        <end position="370"/>
    </location>
</feature>
<feature type="compositionally biased region" description="Low complexity" evidence="1">
    <location>
        <begin position="542"/>
        <end position="584"/>
    </location>
</feature>
<feature type="region of interest" description="Disordered" evidence="1">
    <location>
        <begin position="344"/>
        <end position="370"/>
    </location>
</feature>
<evidence type="ECO:0000313" key="3">
    <source>
        <dbReference type="Proteomes" id="UP000419138"/>
    </source>
</evidence>